<keyword evidence="1" id="KW-0853">WD repeat</keyword>
<dbReference type="GeneID" id="30197568"/>
<proteinExistence type="predicted"/>
<dbReference type="GO" id="GO:0034455">
    <property type="term" value="C:t-UTP complex"/>
    <property type="evidence" value="ECO:0007669"/>
    <property type="project" value="EnsemblFungi"/>
</dbReference>
<dbReference type="InterPro" id="IPR036322">
    <property type="entry name" value="WD40_repeat_dom_sf"/>
</dbReference>
<evidence type="ECO:0000256" key="2">
    <source>
        <dbReference type="SAM" id="MobiDB-lite"/>
    </source>
</evidence>
<dbReference type="PANTHER" id="PTHR44163">
    <property type="entry name" value="U3 SMALL NUCLEOLAR RNA-ASSOCIATED PROTEIN 4 HOMOLOG"/>
    <property type="match status" value="1"/>
</dbReference>
<name>A0A1E3NY54_WICAA</name>
<feature type="compositionally biased region" description="Acidic residues" evidence="2">
    <location>
        <begin position="387"/>
        <end position="405"/>
    </location>
</feature>
<evidence type="ECO:0000313" key="3">
    <source>
        <dbReference type="EMBL" id="ODQ58139.1"/>
    </source>
</evidence>
<dbReference type="GO" id="GO:0045943">
    <property type="term" value="P:positive regulation of transcription by RNA polymerase I"/>
    <property type="evidence" value="ECO:0007669"/>
    <property type="project" value="EnsemblFungi"/>
</dbReference>
<dbReference type="SUPFAM" id="SSF82171">
    <property type="entry name" value="DPP6 N-terminal domain-like"/>
    <property type="match status" value="1"/>
</dbReference>
<gene>
    <name evidence="3" type="ORF">WICANDRAFT_101452</name>
</gene>
<dbReference type="OrthoDB" id="8883818at2759"/>
<dbReference type="InterPro" id="IPR001680">
    <property type="entry name" value="WD40_rpt"/>
</dbReference>
<dbReference type="GO" id="GO:0003723">
    <property type="term" value="F:RNA binding"/>
    <property type="evidence" value="ECO:0007669"/>
    <property type="project" value="TreeGrafter"/>
</dbReference>
<feature type="region of interest" description="Disordered" evidence="2">
    <location>
        <begin position="387"/>
        <end position="406"/>
    </location>
</feature>
<dbReference type="InterPro" id="IPR015943">
    <property type="entry name" value="WD40/YVTN_repeat-like_dom_sf"/>
</dbReference>
<dbReference type="GO" id="GO:0032040">
    <property type="term" value="C:small-subunit processome"/>
    <property type="evidence" value="ECO:0007669"/>
    <property type="project" value="EnsemblFungi"/>
</dbReference>
<protein>
    <submittedName>
        <fullName evidence="3">Uncharacterized protein</fullName>
    </submittedName>
</protein>
<dbReference type="RefSeq" id="XP_019037346.1">
    <property type="nucleotide sequence ID" value="XM_019180322.1"/>
</dbReference>
<dbReference type="Gene3D" id="2.130.10.10">
    <property type="entry name" value="YVTN repeat-like/Quinoprotein amine dehydrogenase"/>
    <property type="match status" value="3"/>
</dbReference>
<feature type="repeat" description="WD" evidence="1">
    <location>
        <begin position="154"/>
        <end position="194"/>
    </location>
</feature>
<feature type="repeat" description="WD" evidence="1">
    <location>
        <begin position="206"/>
        <end position="247"/>
    </location>
</feature>
<dbReference type="EMBL" id="KV454212">
    <property type="protein sequence ID" value="ODQ58139.1"/>
    <property type="molecule type" value="Genomic_DNA"/>
</dbReference>
<dbReference type="SMART" id="SM00320">
    <property type="entry name" value="WD40"/>
    <property type="match status" value="7"/>
</dbReference>
<dbReference type="GO" id="GO:0030686">
    <property type="term" value="C:90S preribosome"/>
    <property type="evidence" value="ECO:0007669"/>
    <property type="project" value="EnsemblFungi"/>
</dbReference>
<dbReference type="STRING" id="683960.A0A1E3NY54"/>
<dbReference type="GO" id="GO:0000462">
    <property type="term" value="P:maturation of SSU-rRNA from tricistronic rRNA transcript (SSU-rRNA, 5.8S rRNA, LSU-rRNA)"/>
    <property type="evidence" value="ECO:0007669"/>
    <property type="project" value="EnsemblFungi"/>
</dbReference>
<accession>A0A1E3NY54</accession>
<dbReference type="InterPro" id="IPR046351">
    <property type="entry name" value="UTP4"/>
</dbReference>
<dbReference type="PROSITE" id="PS50082">
    <property type="entry name" value="WD_REPEATS_2"/>
    <property type="match status" value="2"/>
</dbReference>
<dbReference type="PANTHER" id="PTHR44163:SF1">
    <property type="entry name" value="U3 SMALL NUCLEOLAR RNA-ASSOCIATED PROTEIN 4 HOMOLOG"/>
    <property type="match status" value="1"/>
</dbReference>
<dbReference type="AlphaFoldDB" id="A0A1E3NY54"/>
<dbReference type="Pfam" id="PF00400">
    <property type="entry name" value="WD40"/>
    <property type="match status" value="3"/>
</dbReference>
<dbReference type="SUPFAM" id="SSF50978">
    <property type="entry name" value="WD40 repeat-like"/>
    <property type="match status" value="1"/>
</dbReference>
<evidence type="ECO:0000256" key="1">
    <source>
        <dbReference type="PROSITE-ProRule" id="PRU00221"/>
    </source>
</evidence>
<reference evidence="3 4" key="1">
    <citation type="journal article" date="2016" name="Proc. Natl. Acad. Sci. U.S.A.">
        <title>Comparative genomics of biotechnologically important yeasts.</title>
        <authorList>
            <person name="Riley R."/>
            <person name="Haridas S."/>
            <person name="Wolfe K.H."/>
            <person name="Lopes M.R."/>
            <person name="Hittinger C.T."/>
            <person name="Goeker M."/>
            <person name="Salamov A.A."/>
            <person name="Wisecaver J.H."/>
            <person name="Long T.M."/>
            <person name="Calvey C.H."/>
            <person name="Aerts A.L."/>
            <person name="Barry K.W."/>
            <person name="Choi C."/>
            <person name="Clum A."/>
            <person name="Coughlan A.Y."/>
            <person name="Deshpande S."/>
            <person name="Douglass A.P."/>
            <person name="Hanson S.J."/>
            <person name="Klenk H.-P."/>
            <person name="LaButti K.M."/>
            <person name="Lapidus A."/>
            <person name="Lindquist E.A."/>
            <person name="Lipzen A.M."/>
            <person name="Meier-Kolthoff J.P."/>
            <person name="Ohm R.A."/>
            <person name="Otillar R.P."/>
            <person name="Pangilinan J.L."/>
            <person name="Peng Y."/>
            <person name="Rokas A."/>
            <person name="Rosa C.A."/>
            <person name="Scheuner C."/>
            <person name="Sibirny A.A."/>
            <person name="Slot J.C."/>
            <person name="Stielow J.B."/>
            <person name="Sun H."/>
            <person name="Kurtzman C.P."/>
            <person name="Blackwell M."/>
            <person name="Grigoriev I.V."/>
            <person name="Jeffries T.W."/>
        </authorList>
    </citation>
    <scope>NUCLEOTIDE SEQUENCE [LARGE SCALE GENOMIC DNA]</scope>
    <source>
        <strain evidence="4">ATCC 58044 / CBS 1984 / NCYC 433 / NRRL Y-366-8</strain>
    </source>
</reference>
<keyword evidence="4" id="KW-1185">Reference proteome</keyword>
<dbReference type="Proteomes" id="UP000094112">
    <property type="component" value="Unassembled WGS sequence"/>
</dbReference>
<sequence>MTVDVHRCRFVDYQPHTITGLSFSHKSTKKFSPADLRLAVARNNGDIEIWNPKNKWIHETTLYGGKDRSIEGLVWSTRESEQPRLFSIGGSTVITEWDLKTGLPLKHFDCNAAIIWSISINESQDKIAVGCDDGTVVVVDISGGPGSIEHFAFLQRQGSRVLSVTWKEDNYIIGGCADGRIRVWNFGGDSQLHKYSLLSTMKVDKSKHESTLIWSVIYLPNQNQIVSGDSSGSVKFWDFSHFTLLQSFKVHAADILTLTTDLSNENVFTAGVDRKIFKFQLIETSTNTNKKQLRWSNVSNRLFHSNDIRSMTSYESKNFNFLLSGGVEKSIVISSLKSFTDGQYRKLSIIPQEQHVTMNKSQNLVVMWQEQTVKIWRLLKRKLIDESDDEEDERMEDADAQEEDEANYKETFELAAKLTLADDENITSVALSQDGTILAVGRLTTTKLFKLSPKSNSSKLKVSKIDEQQIQAQGSKHLLFNGSDSLILTTPDNEIYRFNLDEESTDEQVIEYELSDLPRSKSKLPYIENINHIKLTHNNEKLVVSRVSGAIDLIDLNNSDKIESTPFLRLSSYINRIEVSLKNTLIVITHENKIYEFDLNNESNSAHLTNWSKINSEFLPKQFTSLQESPLGIFLDVSNRDKIWIYGSTCLNIPINRSKKDKKRNRHGVQIGVNEDIAVEDEGLDESDDEQQIENELLQDQVTRLLERNDFIKEVATGDEDKNGVPFAITRKYKPILYANSLLNEGEIIVIERPQFALSQPPAFKLNQIRV</sequence>
<evidence type="ECO:0000313" key="4">
    <source>
        <dbReference type="Proteomes" id="UP000094112"/>
    </source>
</evidence>
<organism evidence="3 4">
    <name type="scientific">Wickerhamomyces anomalus (strain ATCC 58044 / CBS 1984 / NCYC 433 / NRRL Y-366-8)</name>
    <name type="common">Yeast</name>
    <name type="synonym">Hansenula anomala</name>
    <dbReference type="NCBI Taxonomy" id="683960"/>
    <lineage>
        <taxon>Eukaryota</taxon>
        <taxon>Fungi</taxon>
        <taxon>Dikarya</taxon>
        <taxon>Ascomycota</taxon>
        <taxon>Saccharomycotina</taxon>
        <taxon>Saccharomycetes</taxon>
        <taxon>Phaffomycetales</taxon>
        <taxon>Wickerhamomycetaceae</taxon>
        <taxon>Wickerhamomyces</taxon>
    </lineage>
</organism>